<keyword evidence="2" id="KW-1185">Reference proteome</keyword>
<evidence type="ECO:0008006" key="3">
    <source>
        <dbReference type="Google" id="ProtNLM"/>
    </source>
</evidence>
<accession>A0A6H0XXN9</accession>
<dbReference type="OrthoDB" id="19690at2759"/>
<gene>
    <name evidence="1" type="ORF">AMS68_004948</name>
</gene>
<organism evidence="1 2">
    <name type="scientific">Peltaster fructicola</name>
    <dbReference type="NCBI Taxonomy" id="286661"/>
    <lineage>
        <taxon>Eukaryota</taxon>
        <taxon>Fungi</taxon>
        <taxon>Dikarya</taxon>
        <taxon>Ascomycota</taxon>
        <taxon>Pezizomycotina</taxon>
        <taxon>Dothideomycetes</taxon>
        <taxon>Dothideomycetes incertae sedis</taxon>
        <taxon>Peltaster</taxon>
    </lineage>
</organism>
<reference evidence="1 2" key="1">
    <citation type="journal article" date="2016" name="Sci. Rep.">
        <title>Peltaster fructicola genome reveals evolution from an invasive phytopathogen to an ectophytic parasite.</title>
        <authorList>
            <person name="Xu C."/>
            <person name="Chen H."/>
            <person name="Gleason M.L."/>
            <person name="Xu J.R."/>
            <person name="Liu H."/>
            <person name="Zhang R."/>
            <person name="Sun G."/>
        </authorList>
    </citation>
    <scope>NUCLEOTIDE SEQUENCE [LARGE SCALE GENOMIC DNA]</scope>
    <source>
        <strain evidence="1 2">LNHT1506</strain>
    </source>
</reference>
<dbReference type="Proteomes" id="UP000503462">
    <property type="component" value="Chromosome 3"/>
</dbReference>
<protein>
    <recommendedName>
        <fullName evidence="3">Thioredoxin domain-containing protein</fullName>
    </recommendedName>
</protein>
<sequence length="162" mass="17051">MSRRMLQANTAYQRKSKHYLADDMSLQASSMPTFLILKGTTVKETIRGANPAALRTAVLSAAADAAKGPAKASAMFSGSGQTLGSASGAKAPARAGTSMPSIDFTSLMGNPAHVAQGTGILSAIVRFIGLYATTFFSFDAIQSAEQSPFSIKNRNNQGRRMR</sequence>
<proteinExistence type="predicted"/>
<dbReference type="AlphaFoldDB" id="A0A6H0XXN9"/>
<evidence type="ECO:0000313" key="1">
    <source>
        <dbReference type="EMBL" id="QIW99430.1"/>
    </source>
</evidence>
<name>A0A6H0XXN9_9PEZI</name>
<dbReference type="EMBL" id="CP051141">
    <property type="protein sequence ID" value="QIW99430.1"/>
    <property type="molecule type" value="Genomic_DNA"/>
</dbReference>
<evidence type="ECO:0000313" key="2">
    <source>
        <dbReference type="Proteomes" id="UP000503462"/>
    </source>
</evidence>